<protein>
    <submittedName>
        <fullName evidence="1">Uncharacterized protein</fullName>
    </submittedName>
</protein>
<keyword evidence="2" id="KW-1185">Reference proteome</keyword>
<dbReference type="Proteomes" id="UP000243579">
    <property type="component" value="Unassembled WGS sequence"/>
</dbReference>
<gene>
    <name evidence="1" type="ORF">ACHHYP_16694</name>
</gene>
<evidence type="ECO:0000313" key="1">
    <source>
        <dbReference type="EMBL" id="OQR81151.1"/>
    </source>
</evidence>
<accession>A0A1V9Y602</accession>
<dbReference type="AlphaFoldDB" id="A0A1V9Y602"/>
<reference evidence="1 2" key="1">
    <citation type="journal article" date="2014" name="Genome Biol. Evol.">
        <title>The secreted proteins of Achlya hypogyna and Thraustotheca clavata identify the ancestral oomycete secretome and reveal gene acquisitions by horizontal gene transfer.</title>
        <authorList>
            <person name="Misner I."/>
            <person name="Blouin N."/>
            <person name="Leonard G."/>
            <person name="Richards T.A."/>
            <person name="Lane C.E."/>
        </authorList>
    </citation>
    <scope>NUCLEOTIDE SEQUENCE [LARGE SCALE GENOMIC DNA]</scope>
    <source>
        <strain evidence="1 2">ATCC 48635</strain>
    </source>
</reference>
<dbReference type="EMBL" id="JNBR01002830">
    <property type="protein sequence ID" value="OQR81151.1"/>
    <property type="molecule type" value="Genomic_DNA"/>
</dbReference>
<sequence length="152" mass="16328">MEGTAVLCFPGSGAWFQGYVNLADDAFIEDAVTSLGLFGVEVPVDDCVHCPYGGYREYTLTLINYKADKEINVNVHRTGGDCCALASEDGAPSVTFETSRLLVDADAAKAITKLFPSIAAAATTTEELEDCLVCYGTMHIKDLSVACMEIRR</sequence>
<name>A0A1V9Y602_ACHHY</name>
<dbReference type="OrthoDB" id="57576at2759"/>
<proteinExistence type="predicted"/>
<comment type="caution">
    <text evidence="1">The sequence shown here is derived from an EMBL/GenBank/DDBJ whole genome shotgun (WGS) entry which is preliminary data.</text>
</comment>
<evidence type="ECO:0000313" key="2">
    <source>
        <dbReference type="Proteomes" id="UP000243579"/>
    </source>
</evidence>
<organism evidence="1 2">
    <name type="scientific">Achlya hypogyna</name>
    <name type="common">Oomycete</name>
    <name type="synonym">Protoachlya hypogyna</name>
    <dbReference type="NCBI Taxonomy" id="1202772"/>
    <lineage>
        <taxon>Eukaryota</taxon>
        <taxon>Sar</taxon>
        <taxon>Stramenopiles</taxon>
        <taxon>Oomycota</taxon>
        <taxon>Saprolegniomycetes</taxon>
        <taxon>Saprolegniales</taxon>
        <taxon>Achlyaceae</taxon>
        <taxon>Achlya</taxon>
    </lineage>
</organism>